<keyword evidence="2" id="KW-0456">Lyase</keyword>
<evidence type="ECO:0000259" key="3">
    <source>
        <dbReference type="SMART" id="SM01007"/>
    </source>
</evidence>
<dbReference type="InterPro" id="IPR036409">
    <property type="entry name" value="Aldolase_II/adducin_N_sf"/>
</dbReference>
<dbReference type="InterPro" id="IPR050197">
    <property type="entry name" value="Aldolase_class_II_sugar_metab"/>
</dbReference>
<dbReference type="PANTHER" id="PTHR22789:SF0">
    <property type="entry name" value="3-OXO-TETRONATE 4-PHOSPHATE DECARBOXYLASE-RELATED"/>
    <property type="match status" value="1"/>
</dbReference>
<dbReference type="InterPro" id="IPR001303">
    <property type="entry name" value="Aldolase_II/adducin_N"/>
</dbReference>
<dbReference type="RefSeq" id="WP_267847296.1">
    <property type="nucleotide sequence ID" value="NZ_JAPMXC010000001.1"/>
</dbReference>
<name>A0ABT3ZLX7_9BURK</name>
<evidence type="ECO:0000256" key="1">
    <source>
        <dbReference type="ARBA" id="ARBA00022723"/>
    </source>
</evidence>
<accession>A0ABT3ZLX7</accession>
<dbReference type="PANTHER" id="PTHR22789">
    <property type="entry name" value="FUCULOSE PHOSPHATE ALDOLASE"/>
    <property type="match status" value="1"/>
</dbReference>
<comment type="caution">
    <text evidence="4">The sequence shown here is derived from an EMBL/GenBank/DDBJ whole genome shotgun (WGS) entry which is preliminary data.</text>
</comment>
<reference evidence="4" key="1">
    <citation type="submission" date="2022-11" db="EMBL/GenBank/DDBJ databases">
        <title>Robbsia betulipollinis sp. nov., isolated from pollen of birch (Betula pendula).</title>
        <authorList>
            <person name="Shi H."/>
            <person name="Ambika Manirajan B."/>
            <person name="Ratering S."/>
            <person name="Geissler-Plaum R."/>
            <person name="Schnell S."/>
        </authorList>
    </citation>
    <scope>NUCLEOTIDE SEQUENCE</scope>
    <source>
        <strain evidence="4">Bb-Pol-6</strain>
    </source>
</reference>
<dbReference type="EMBL" id="JAPMXC010000001">
    <property type="protein sequence ID" value="MCY0387561.1"/>
    <property type="molecule type" value="Genomic_DNA"/>
</dbReference>
<gene>
    <name evidence="4" type="ORF">OVY01_10005</name>
</gene>
<dbReference type="Proteomes" id="UP001082899">
    <property type="component" value="Unassembled WGS sequence"/>
</dbReference>
<evidence type="ECO:0000256" key="2">
    <source>
        <dbReference type="ARBA" id="ARBA00023239"/>
    </source>
</evidence>
<evidence type="ECO:0000313" key="5">
    <source>
        <dbReference type="Proteomes" id="UP001082899"/>
    </source>
</evidence>
<protein>
    <submittedName>
        <fullName evidence="4">Class II aldolase/adducin family protein</fullName>
    </submittedName>
</protein>
<keyword evidence="5" id="KW-1185">Reference proteome</keyword>
<keyword evidence="1" id="KW-0479">Metal-binding</keyword>
<feature type="domain" description="Class II aldolase/adducin N-terminal" evidence="3">
    <location>
        <begin position="11"/>
        <end position="197"/>
    </location>
</feature>
<organism evidence="4 5">
    <name type="scientific">Robbsia betulipollinis</name>
    <dbReference type="NCBI Taxonomy" id="2981849"/>
    <lineage>
        <taxon>Bacteria</taxon>
        <taxon>Pseudomonadati</taxon>
        <taxon>Pseudomonadota</taxon>
        <taxon>Betaproteobacteria</taxon>
        <taxon>Burkholderiales</taxon>
        <taxon>Burkholderiaceae</taxon>
        <taxon>Robbsia</taxon>
    </lineage>
</organism>
<evidence type="ECO:0000313" key="4">
    <source>
        <dbReference type="EMBL" id="MCY0387561.1"/>
    </source>
</evidence>
<dbReference type="Gene3D" id="3.40.225.10">
    <property type="entry name" value="Class II aldolase/adducin N-terminal domain"/>
    <property type="match status" value="1"/>
</dbReference>
<dbReference type="SUPFAM" id="SSF53639">
    <property type="entry name" value="AraD/HMP-PK domain-like"/>
    <property type="match status" value="1"/>
</dbReference>
<proteinExistence type="predicted"/>
<dbReference type="SMART" id="SM01007">
    <property type="entry name" value="Aldolase_II"/>
    <property type="match status" value="1"/>
</dbReference>
<dbReference type="Pfam" id="PF00596">
    <property type="entry name" value="Aldolase_II"/>
    <property type="match status" value="1"/>
</dbReference>
<sequence>MSTAINALGRSVIEFCARIGADPLLVQGAGGNVSWKQDDALWIKASGKWLAEADREEIFLPVDLSQLRHALAEGDYAVAPQTLVNGALKPSIETLLHALMPQPVVAHLHAVEALAHLVRIDGLDEIRAKLDPSVRWVATDYHKPGAELAQAVAQALAHDGAAPVVFLGNHGVVVGAETVAQLEEMLGRITASLRCPVSANVLADAAGQGICAEARAAGYAPIDDRIVQGLALDAGLLARVERDWALYPDHVVFLGAQAIVRDGPCAFADVLPDAGVFPELVFVRRHGVFAHSGFSIAKQVQLRCYADVLVRQGETDALYSLSQQDIGQLLNWDAERYRMTLNK</sequence>